<dbReference type="GO" id="GO:0016747">
    <property type="term" value="F:acyltransferase activity, transferring groups other than amino-acyl groups"/>
    <property type="evidence" value="ECO:0007669"/>
    <property type="project" value="InterPro"/>
</dbReference>
<dbReference type="Gene3D" id="3.40.630.30">
    <property type="match status" value="2"/>
</dbReference>
<dbReference type="SUPFAM" id="SSF55729">
    <property type="entry name" value="Acyl-CoA N-acyltransferases (Nat)"/>
    <property type="match status" value="2"/>
</dbReference>
<dbReference type="InterPro" id="IPR051531">
    <property type="entry name" value="N-acetyltransferase"/>
</dbReference>
<accession>A7VYK3</accession>
<dbReference type="Proteomes" id="UP000003490">
    <property type="component" value="Unassembled WGS sequence"/>
</dbReference>
<dbReference type="eggNOG" id="COG1670">
    <property type="taxonomic scope" value="Bacteria"/>
</dbReference>
<reference evidence="2 3" key="1">
    <citation type="submission" date="2007-08" db="EMBL/GenBank/DDBJ databases">
        <title>Draft genome sequence of Clostridium leptum (DSM 753).</title>
        <authorList>
            <person name="Sudarsanam P."/>
            <person name="Ley R."/>
            <person name="Guruge J."/>
            <person name="Turnbaugh P.J."/>
            <person name="Mahowald M."/>
            <person name="Liep D."/>
            <person name="Gordon J."/>
        </authorList>
    </citation>
    <scope>NUCLEOTIDE SEQUENCE [LARGE SCALE GENOMIC DNA]</scope>
    <source>
        <strain evidence="2 3">DSM 753</strain>
    </source>
</reference>
<dbReference type="InterPro" id="IPR016181">
    <property type="entry name" value="Acyl_CoA_acyltransferase"/>
</dbReference>
<dbReference type="PANTHER" id="PTHR43792">
    <property type="entry name" value="GNAT FAMILY, PUTATIVE (AFU_ORTHOLOGUE AFUA_3G00765)-RELATED-RELATED"/>
    <property type="match status" value="1"/>
</dbReference>
<feature type="domain" description="N-acetyltransferase" evidence="1">
    <location>
        <begin position="12"/>
        <end position="160"/>
    </location>
</feature>
<keyword evidence="2" id="KW-0808">Transferase</keyword>
<organism evidence="2 3">
    <name type="scientific">[Clostridium] leptum DSM 753</name>
    <dbReference type="NCBI Taxonomy" id="428125"/>
    <lineage>
        <taxon>Bacteria</taxon>
        <taxon>Bacillati</taxon>
        <taxon>Bacillota</taxon>
        <taxon>Clostridia</taxon>
        <taxon>Eubacteriales</taxon>
        <taxon>Oscillospiraceae</taxon>
        <taxon>Oscillospiraceae incertae sedis</taxon>
    </lineage>
</organism>
<dbReference type="PANTHER" id="PTHR43792:SF1">
    <property type="entry name" value="N-ACETYLTRANSFERASE DOMAIN-CONTAINING PROTEIN"/>
    <property type="match status" value="1"/>
</dbReference>
<protein>
    <submittedName>
        <fullName evidence="2">Acetyltransferase, GNAT family</fullName>
    </submittedName>
</protein>
<comment type="caution">
    <text evidence="2">The sequence shown here is derived from an EMBL/GenBank/DDBJ whole genome shotgun (WGS) entry which is preliminary data.</text>
</comment>
<dbReference type="Pfam" id="PF13508">
    <property type="entry name" value="Acetyltransf_7"/>
    <property type="match status" value="1"/>
</dbReference>
<dbReference type="AlphaFoldDB" id="A7VYK3"/>
<reference evidence="2 3" key="2">
    <citation type="submission" date="2007-08" db="EMBL/GenBank/DDBJ databases">
        <authorList>
            <person name="Fulton L."/>
            <person name="Clifton S."/>
            <person name="Fulton B."/>
            <person name="Xu J."/>
            <person name="Minx P."/>
            <person name="Pepin K.H."/>
            <person name="Johnson M."/>
            <person name="Thiruvilangam P."/>
            <person name="Bhonagiri V."/>
            <person name="Nash W.E."/>
            <person name="Wang C."/>
            <person name="Mardis E.R."/>
            <person name="Wilson R.K."/>
        </authorList>
    </citation>
    <scope>NUCLEOTIDE SEQUENCE [LARGE SCALE GENOMIC DNA]</scope>
    <source>
        <strain evidence="2 3">DSM 753</strain>
    </source>
</reference>
<dbReference type="InterPro" id="IPR000182">
    <property type="entry name" value="GNAT_dom"/>
</dbReference>
<evidence type="ECO:0000313" key="2">
    <source>
        <dbReference type="EMBL" id="EDO59630.1"/>
    </source>
</evidence>
<proteinExistence type="predicted"/>
<dbReference type="PROSITE" id="PS51186">
    <property type="entry name" value="GNAT"/>
    <property type="match status" value="2"/>
</dbReference>
<dbReference type="eggNOG" id="COG0456">
    <property type="taxonomic scope" value="Bacteria"/>
</dbReference>
<name>A7VYK3_9FIRM</name>
<feature type="domain" description="N-acetyltransferase" evidence="1">
    <location>
        <begin position="182"/>
        <end position="338"/>
    </location>
</feature>
<dbReference type="HOGENOM" id="CLU_835910_0_0_9"/>
<dbReference type="EMBL" id="ABCB02000021">
    <property type="protein sequence ID" value="EDO59630.1"/>
    <property type="molecule type" value="Genomic_DNA"/>
</dbReference>
<gene>
    <name evidence="2" type="ORF">CLOLEP_03680</name>
</gene>
<dbReference type="CDD" id="cd04301">
    <property type="entry name" value="NAT_SF"/>
    <property type="match status" value="1"/>
</dbReference>
<sequence length="366" mass="42669">MSKDFSYMGAVMKIIEATDRIPNLIDRLLEVWESSVRATHLFLSDGEIKSIKEYVPQALKGIAHLMIAEDDAGRPVAFMGVEDGTLEMLFISPEERGKGLGKRLIQYGIESYGVKRLAVNEQNPQAKGFYEHMGFQVYKRTDYDEQGNPYPLLYMSLAQKPWENLSSERNQMNTPALETERLILRKFTEQDMEALFLILQDEEVNRFLPWYPVKNMEEAKRFYEERYAAKYAQPQAYAYAVCLKADDYPIGYIKVDMEEHHDFGYGLRKEFWHKGIVTEAAKAVIKQVKKDGLSYITATHDRNNPRSGGVMRNVGMKYQYSYEEQWQPKNILVTFRMYQLNLDGNESRVYKKYWDTSAVHFIEPNL</sequence>
<evidence type="ECO:0000259" key="1">
    <source>
        <dbReference type="PROSITE" id="PS51186"/>
    </source>
</evidence>
<dbReference type="Pfam" id="PF13302">
    <property type="entry name" value="Acetyltransf_3"/>
    <property type="match status" value="1"/>
</dbReference>
<evidence type="ECO:0000313" key="3">
    <source>
        <dbReference type="Proteomes" id="UP000003490"/>
    </source>
</evidence>